<accession>A0A2P2ECC6</accession>
<gene>
    <name evidence="1" type="ORF">PbB2_02418</name>
</gene>
<evidence type="ECO:0000313" key="2">
    <source>
        <dbReference type="Proteomes" id="UP000245086"/>
    </source>
</evidence>
<proteinExistence type="predicted"/>
<reference evidence="1 2" key="1">
    <citation type="journal article" date="2018" name="Genome Announc.">
        <title>Draft Genome Sequence of "Candidatus Phycosocius bacilliformis," an Alphaproteobacterial Ectosymbiont of the Hydrocarbon-Producing Green Alga Botryococcus braunii.</title>
        <authorList>
            <person name="Tanabe Y."/>
            <person name="Yamaguchi H."/>
            <person name="Watanabe M.M."/>
        </authorList>
    </citation>
    <scope>NUCLEOTIDE SEQUENCE [LARGE SCALE GENOMIC DNA]</scope>
    <source>
        <strain evidence="1 2">BOTRYCO-2</strain>
    </source>
</reference>
<dbReference type="AlphaFoldDB" id="A0A2P2ECC6"/>
<sequence length="106" mass="12201">MEKLYIPGTISEVVDYLGSMMLSSPTMTHPEFPFWNIDSRFYSLNEGLARVSKKLGEERYAKLLQLSNRMRAHFEADPDDTNGEAHKGYLLINEMEDLLLDSDAKR</sequence>
<dbReference type="EMBL" id="BFBR01000007">
    <property type="protein sequence ID" value="GBF58730.1"/>
    <property type="molecule type" value="Genomic_DNA"/>
</dbReference>
<keyword evidence="2" id="KW-1185">Reference proteome</keyword>
<dbReference type="RefSeq" id="WP_108985584.1">
    <property type="nucleotide sequence ID" value="NZ_BFBR01000007.1"/>
</dbReference>
<comment type="caution">
    <text evidence="1">The sequence shown here is derived from an EMBL/GenBank/DDBJ whole genome shotgun (WGS) entry which is preliminary data.</text>
</comment>
<name>A0A2P2ECC6_9PROT</name>
<protein>
    <submittedName>
        <fullName evidence="1">Uncharacterized protein</fullName>
    </submittedName>
</protein>
<dbReference type="OrthoDB" id="8462079at2"/>
<organism evidence="1 2">
    <name type="scientific">Candidatus Phycosocius bacilliformis</name>
    <dbReference type="NCBI Taxonomy" id="1445552"/>
    <lineage>
        <taxon>Bacteria</taxon>
        <taxon>Pseudomonadati</taxon>
        <taxon>Pseudomonadota</taxon>
        <taxon>Alphaproteobacteria</taxon>
        <taxon>Caulobacterales</taxon>
        <taxon>Caulobacterales incertae sedis</taxon>
        <taxon>Candidatus Phycosocius</taxon>
    </lineage>
</organism>
<dbReference type="Proteomes" id="UP000245086">
    <property type="component" value="Unassembled WGS sequence"/>
</dbReference>
<evidence type="ECO:0000313" key="1">
    <source>
        <dbReference type="EMBL" id="GBF58730.1"/>
    </source>
</evidence>